<keyword evidence="4" id="KW-1185">Reference proteome</keyword>
<dbReference type="OrthoDB" id="5500612at2"/>
<organism evidence="1 3">
    <name type="scientific">Nonlabens ulvanivorans</name>
    <name type="common">Persicivirga ulvanivorans</name>
    <dbReference type="NCBI Taxonomy" id="906888"/>
    <lineage>
        <taxon>Bacteria</taxon>
        <taxon>Pseudomonadati</taxon>
        <taxon>Bacteroidota</taxon>
        <taxon>Flavobacteriia</taxon>
        <taxon>Flavobacteriales</taxon>
        <taxon>Flavobacteriaceae</taxon>
        <taxon>Nonlabens</taxon>
    </lineage>
</organism>
<sequence length="386" mass="41159">MLTRFLFIAFLVFNHIVVNSQVGVGTDTPANSSMLHISGTTDGINFKGFMPPRIPSEVERNTINPEIADAGLLIFLQSTGCLQIWTGSNWRDIYCSNSIVDFTNASQTLFEGVGGIDFQFDIEDPSSTQSLTFLISASSYTDLDESTGVTITIPPGVTSFTATDVFTITDDAVEETSEDVIFTISNLTGGQGTPSIGTTNPHTVTIVDNDTQLLDLWINEFHYDNNGVDTNQFVELAGIANTNLGTYEVALYNGSGNAYRYWSNSNTSLADTNGNGYGFITITIPENNNFENGIGAIALSLNGSVVQFISYGGVVTASNSNTFGINIAAGMTSTNIGIQQTGDATLDPAGASLQLTGAGRTFGDFTWIRTQMSTRGAENTGQTISN</sequence>
<evidence type="ECO:0000313" key="1">
    <source>
        <dbReference type="EMBL" id="KEZ93176.1"/>
    </source>
</evidence>
<dbReference type="InterPro" id="IPR038081">
    <property type="entry name" value="CalX-like_sf"/>
</dbReference>
<reference evidence="2 4" key="2">
    <citation type="submission" date="2018-03" db="EMBL/GenBank/DDBJ databases">
        <title>Genomic Encyclopedia of Archaeal and Bacterial Type Strains, Phase II (KMG-II): from individual species to whole genera.</title>
        <authorList>
            <person name="Goeker M."/>
        </authorList>
    </citation>
    <scope>NUCLEOTIDE SEQUENCE [LARGE SCALE GENOMIC DNA]</scope>
    <source>
        <strain evidence="2 4">DSM 22727</strain>
    </source>
</reference>
<dbReference type="Proteomes" id="UP000239997">
    <property type="component" value="Unassembled WGS sequence"/>
</dbReference>
<proteinExistence type="predicted"/>
<dbReference type="Gene3D" id="2.60.40.2030">
    <property type="match status" value="1"/>
</dbReference>
<dbReference type="RefSeq" id="WP_036584857.1">
    <property type="nucleotide sequence ID" value="NZ_JPJI01000032.1"/>
</dbReference>
<reference evidence="1 3" key="1">
    <citation type="submission" date="2014-07" db="EMBL/GenBank/DDBJ databases">
        <title>Draft genome sequence of Nonlabens ulvanivorans, an ulvan degrading bacterium.</title>
        <authorList>
            <person name="Kopel M."/>
            <person name="Helbert W."/>
            <person name="Henrissat B."/>
            <person name="Doniger T."/>
            <person name="Banin E."/>
        </authorList>
    </citation>
    <scope>NUCLEOTIDE SEQUENCE [LARGE SCALE GENOMIC DNA]</scope>
    <source>
        <strain evidence="1 3">PLR</strain>
    </source>
</reference>
<dbReference type="EMBL" id="PVNA01000003">
    <property type="protein sequence ID" value="PRX13702.1"/>
    <property type="molecule type" value="Genomic_DNA"/>
</dbReference>
<dbReference type="SUPFAM" id="SSF141072">
    <property type="entry name" value="CalX-like"/>
    <property type="match status" value="1"/>
</dbReference>
<evidence type="ECO:0008006" key="5">
    <source>
        <dbReference type="Google" id="ProtNLM"/>
    </source>
</evidence>
<gene>
    <name evidence="1" type="ORF">IL45_13730</name>
    <name evidence="2" type="ORF">LY02_01950</name>
</gene>
<accession>A0A084JW42</accession>
<protein>
    <recommendedName>
        <fullName evidence="5">Calx-beta domain-containing protein</fullName>
    </recommendedName>
</protein>
<name>A0A084JW42_NONUL</name>
<dbReference type="Proteomes" id="UP000028531">
    <property type="component" value="Unassembled WGS sequence"/>
</dbReference>
<evidence type="ECO:0000313" key="3">
    <source>
        <dbReference type="Proteomes" id="UP000028531"/>
    </source>
</evidence>
<comment type="caution">
    <text evidence="1">The sequence shown here is derived from an EMBL/GenBank/DDBJ whole genome shotgun (WGS) entry which is preliminary data.</text>
</comment>
<dbReference type="EMBL" id="JPJI01000032">
    <property type="protein sequence ID" value="KEZ93176.1"/>
    <property type="molecule type" value="Genomic_DNA"/>
</dbReference>
<evidence type="ECO:0000313" key="2">
    <source>
        <dbReference type="EMBL" id="PRX13702.1"/>
    </source>
</evidence>
<dbReference type="AlphaFoldDB" id="A0A084JW42"/>
<evidence type="ECO:0000313" key="4">
    <source>
        <dbReference type="Proteomes" id="UP000239997"/>
    </source>
</evidence>